<feature type="region of interest" description="Disordered" evidence="10">
    <location>
        <begin position="121"/>
        <end position="141"/>
    </location>
</feature>
<evidence type="ECO:0000313" key="13">
    <source>
        <dbReference type="Proteomes" id="UP001286313"/>
    </source>
</evidence>
<keyword evidence="13" id="KW-1185">Reference proteome</keyword>
<organism evidence="12 13">
    <name type="scientific">Petrolisthes cinctipes</name>
    <name type="common">Flat porcelain crab</name>
    <dbReference type="NCBI Taxonomy" id="88211"/>
    <lineage>
        <taxon>Eukaryota</taxon>
        <taxon>Metazoa</taxon>
        <taxon>Ecdysozoa</taxon>
        <taxon>Arthropoda</taxon>
        <taxon>Crustacea</taxon>
        <taxon>Multicrustacea</taxon>
        <taxon>Malacostraca</taxon>
        <taxon>Eumalacostraca</taxon>
        <taxon>Eucarida</taxon>
        <taxon>Decapoda</taxon>
        <taxon>Pleocyemata</taxon>
        <taxon>Anomura</taxon>
        <taxon>Galatheoidea</taxon>
        <taxon>Porcellanidae</taxon>
        <taxon>Petrolisthes</taxon>
    </lineage>
</organism>
<evidence type="ECO:0000256" key="3">
    <source>
        <dbReference type="ARBA" id="ARBA00013081"/>
    </source>
</evidence>
<dbReference type="CDD" id="cd00143">
    <property type="entry name" value="PP2Cc"/>
    <property type="match status" value="1"/>
</dbReference>
<keyword evidence="4" id="KW-0479">Metal-binding</keyword>
<comment type="similarity">
    <text evidence="2 9">Belongs to the PP2C family.</text>
</comment>
<feature type="compositionally biased region" description="Basic and acidic residues" evidence="10">
    <location>
        <begin position="335"/>
        <end position="349"/>
    </location>
</feature>
<feature type="compositionally biased region" description="Low complexity" evidence="10">
    <location>
        <begin position="187"/>
        <end position="201"/>
    </location>
</feature>
<protein>
    <recommendedName>
        <fullName evidence="3">protein-serine/threonine phosphatase</fullName>
        <ecNumber evidence="3">3.1.3.16</ecNumber>
    </recommendedName>
</protein>
<dbReference type="InterPro" id="IPR001932">
    <property type="entry name" value="PPM-type_phosphatase-like_dom"/>
</dbReference>
<dbReference type="GO" id="GO:0046872">
    <property type="term" value="F:metal ion binding"/>
    <property type="evidence" value="ECO:0007669"/>
    <property type="project" value="UniProtKB-KW"/>
</dbReference>
<feature type="compositionally biased region" description="Basic and acidic residues" evidence="10">
    <location>
        <begin position="667"/>
        <end position="690"/>
    </location>
</feature>
<evidence type="ECO:0000256" key="10">
    <source>
        <dbReference type="SAM" id="MobiDB-lite"/>
    </source>
</evidence>
<name>A0AAE1BPV4_PETCI</name>
<evidence type="ECO:0000256" key="6">
    <source>
        <dbReference type="ARBA" id="ARBA00022842"/>
    </source>
</evidence>
<evidence type="ECO:0000256" key="8">
    <source>
        <dbReference type="ARBA" id="ARBA00023211"/>
    </source>
</evidence>
<feature type="compositionally biased region" description="Acidic residues" evidence="10">
    <location>
        <begin position="372"/>
        <end position="429"/>
    </location>
</feature>
<feature type="compositionally biased region" description="Basic and acidic residues" evidence="10">
    <location>
        <begin position="700"/>
        <end position="720"/>
    </location>
</feature>
<dbReference type="InterPro" id="IPR036457">
    <property type="entry name" value="PPM-type-like_dom_sf"/>
</dbReference>
<proteinExistence type="inferred from homology"/>
<evidence type="ECO:0000256" key="4">
    <source>
        <dbReference type="ARBA" id="ARBA00022723"/>
    </source>
</evidence>
<feature type="compositionally biased region" description="Acidic residues" evidence="10">
    <location>
        <begin position="657"/>
        <end position="666"/>
    </location>
</feature>
<dbReference type="SUPFAM" id="SSF81606">
    <property type="entry name" value="PP2C-like"/>
    <property type="match status" value="2"/>
</dbReference>
<feature type="region of interest" description="Disordered" evidence="10">
    <location>
        <begin position="177"/>
        <end position="349"/>
    </location>
</feature>
<keyword evidence="7 9" id="KW-0904">Protein phosphatase</keyword>
<comment type="cofactor">
    <cofactor evidence="1">
        <name>Mn(2+)</name>
        <dbReference type="ChEBI" id="CHEBI:29035"/>
    </cofactor>
</comment>
<keyword evidence="8" id="KW-0464">Manganese</keyword>
<feature type="compositionally biased region" description="Polar residues" evidence="10">
    <location>
        <begin position="301"/>
        <end position="310"/>
    </location>
</feature>
<dbReference type="InterPro" id="IPR000222">
    <property type="entry name" value="PP2C_BS"/>
</dbReference>
<dbReference type="PROSITE" id="PS51746">
    <property type="entry name" value="PPM_2"/>
    <property type="match status" value="1"/>
</dbReference>
<dbReference type="Gene3D" id="3.60.40.10">
    <property type="entry name" value="PPM-type phosphatase domain"/>
    <property type="match status" value="2"/>
</dbReference>
<reference evidence="12" key="1">
    <citation type="submission" date="2023-10" db="EMBL/GenBank/DDBJ databases">
        <title>Genome assemblies of two species of porcelain crab, Petrolisthes cinctipes and Petrolisthes manimaculis (Anomura: Porcellanidae).</title>
        <authorList>
            <person name="Angst P."/>
        </authorList>
    </citation>
    <scope>NUCLEOTIDE SEQUENCE</scope>
    <source>
        <strain evidence="12">PB745_01</strain>
        <tissue evidence="12">Gill</tissue>
    </source>
</reference>
<evidence type="ECO:0000313" key="12">
    <source>
        <dbReference type="EMBL" id="KAK3854540.1"/>
    </source>
</evidence>
<dbReference type="Proteomes" id="UP001286313">
    <property type="component" value="Unassembled WGS sequence"/>
</dbReference>
<evidence type="ECO:0000259" key="11">
    <source>
        <dbReference type="PROSITE" id="PS51746"/>
    </source>
</evidence>
<sequence>MGAYLSEPVTEKLSSDGGGEEEACWVSYGASSMQGWRVSQEDAHNSLLNFDEDTHIFAVYDGHGGHEVSAYTALKLPDYFKNTKAYRNGCLPKALVDTFLGFDATLVNSEVVAQLKVIAGTKDDDDNDDDSDSESEDVQDLYREATMPLDQVMARYPHLQHHTKDKVASPFLKAKNSCGGGSGSSVGGISSETTTTTTTTTEFDFPSNQDDGSSGSSSGEKSNTGDGHHTTTEMNGEAPKHSMVNGEDDAKEQEEENGVIERKENGKKTTKEEEEENKKEEGKSPGSTEEVKENGDLVSNGEEQQQQHQTGKGKGKGSGKGGKGKALLKNSEIQAMKEAKAKGSRREAAIRAAAIRAAEIYRKIQEGTGEGSIEDEPSDEDEDDDDNFEEEEEEEEEGEAEGEEGGEDEEGEESEDDDDDDDDDVEVEDDDDPYAEFAMNMKEEPGYDSGCTACVAVIRGGRLIVANVGDSRCVVSRDGQALDLSIDHKPEDDPEAARIIRARGRVTADGRVNGGLNLSRAIGDHGYKQNKSLGAEEQMISPLPDVRSLALTPMDTFMIVACDGIWNSLTSQEACDFVSERIQQDMKLSKICEELFDHCMAPDTHGDGTGCDNMTCIIIKFDSEAVKARSSCNPEEGVVVEQVDLEKTEVQTHDQKEEEEEEEEEDVKDKEVKKEKEIIKGSLSKMDEAKASGGAGVKRGAKEAELGSSSTEEKKLKPSE</sequence>
<keyword evidence="5 9" id="KW-0378">Hydrolase</keyword>
<feature type="compositionally biased region" description="Acidic residues" evidence="10">
    <location>
        <begin position="246"/>
        <end position="258"/>
    </location>
</feature>
<comment type="caution">
    <text evidence="12">The sequence shown here is derived from an EMBL/GenBank/DDBJ whole genome shotgun (WGS) entry which is preliminary data.</text>
</comment>
<feature type="compositionally biased region" description="Acidic residues" evidence="10">
    <location>
        <begin position="123"/>
        <end position="139"/>
    </location>
</feature>
<feature type="region of interest" description="Disordered" evidence="10">
    <location>
        <begin position="648"/>
        <end position="720"/>
    </location>
</feature>
<feature type="region of interest" description="Disordered" evidence="10">
    <location>
        <begin position="361"/>
        <end position="429"/>
    </location>
</feature>
<keyword evidence="6" id="KW-0460">Magnesium</keyword>
<dbReference type="EMBL" id="JAWQEG010006538">
    <property type="protein sequence ID" value="KAK3854540.1"/>
    <property type="molecule type" value="Genomic_DNA"/>
</dbReference>
<evidence type="ECO:0000256" key="9">
    <source>
        <dbReference type="RuleBase" id="RU003465"/>
    </source>
</evidence>
<dbReference type="EC" id="3.1.3.16" evidence="3"/>
<evidence type="ECO:0000256" key="1">
    <source>
        <dbReference type="ARBA" id="ARBA00001936"/>
    </source>
</evidence>
<dbReference type="GO" id="GO:0004722">
    <property type="term" value="F:protein serine/threonine phosphatase activity"/>
    <property type="evidence" value="ECO:0007669"/>
    <property type="project" value="UniProtKB-EC"/>
</dbReference>
<evidence type="ECO:0000256" key="2">
    <source>
        <dbReference type="ARBA" id="ARBA00006702"/>
    </source>
</evidence>
<evidence type="ECO:0000256" key="5">
    <source>
        <dbReference type="ARBA" id="ARBA00022801"/>
    </source>
</evidence>
<evidence type="ECO:0000256" key="7">
    <source>
        <dbReference type="ARBA" id="ARBA00022912"/>
    </source>
</evidence>
<dbReference type="PANTHER" id="PTHR13832:SF803">
    <property type="entry name" value="PROTEIN PHOSPHATASE 1G"/>
    <property type="match status" value="1"/>
</dbReference>
<dbReference type="Pfam" id="PF00481">
    <property type="entry name" value="PP2C"/>
    <property type="match status" value="2"/>
</dbReference>
<gene>
    <name evidence="12" type="ORF">Pcinc_038988</name>
</gene>
<dbReference type="PANTHER" id="PTHR13832">
    <property type="entry name" value="PROTEIN PHOSPHATASE 2C"/>
    <property type="match status" value="1"/>
</dbReference>
<feature type="compositionally biased region" description="Basic and acidic residues" evidence="10">
    <location>
        <begin position="259"/>
        <end position="295"/>
    </location>
</feature>
<dbReference type="PROSITE" id="PS01032">
    <property type="entry name" value="PPM_1"/>
    <property type="match status" value="1"/>
</dbReference>
<dbReference type="InterPro" id="IPR015655">
    <property type="entry name" value="PP2C"/>
</dbReference>
<dbReference type="AlphaFoldDB" id="A0AAE1BPV4"/>
<feature type="domain" description="PPM-type phosphatase" evidence="11">
    <location>
        <begin position="27"/>
        <end position="621"/>
    </location>
</feature>
<dbReference type="SMART" id="SM00332">
    <property type="entry name" value="PP2Cc"/>
    <property type="match status" value="1"/>
</dbReference>
<accession>A0AAE1BPV4</accession>